<evidence type="ECO:0000313" key="1">
    <source>
        <dbReference type="EMBL" id="KAK3032823.1"/>
    </source>
</evidence>
<protein>
    <submittedName>
        <fullName evidence="1">Uncharacterized protein</fullName>
    </submittedName>
</protein>
<sequence length="96" mass="10699">MEQTHCRTAAGMVTGVDGNPAKVMIHEPASSFYEAQRGEFIPKAEELLKLRETLTRRAIISMGKALKQHIYDLSDLVAQSMGGRVEVPWREVTEGQ</sequence>
<dbReference type="Proteomes" id="UP001188597">
    <property type="component" value="Unassembled WGS sequence"/>
</dbReference>
<evidence type="ECO:0000313" key="2">
    <source>
        <dbReference type="Proteomes" id="UP001188597"/>
    </source>
</evidence>
<dbReference type="EMBL" id="JAVXUP010000253">
    <property type="protein sequence ID" value="KAK3032823.1"/>
    <property type="molecule type" value="Genomic_DNA"/>
</dbReference>
<comment type="caution">
    <text evidence="1">The sequence shown here is derived from an EMBL/GenBank/DDBJ whole genome shotgun (WGS) entry which is preliminary data.</text>
</comment>
<keyword evidence="2" id="KW-1185">Reference proteome</keyword>
<proteinExistence type="predicted"/>
<name>A0AA88WRQ6_9ASTE</name>
<organism evidence="1 2">
    <name type="scientific">Escallonia herrerae</name>
    <dbReference type="NCBI Taxonomy" id="1293975"/>
    <lineage>
        <taxon>Eukaryota</taxon>
        <taxon>Viridiplantae</taxon>
        <taxon>Streptophyta</taxon>
        <taxon>Embryophyta</taxon>
        <taxon>Tracheophyta</taxon>
        <taxon>Spermatophyta</taxon>
        <taxon>Magnoliopsida</taxon>
        <taxon>eudicotyledons</taxon>
        <taxon>Gunneridae</taxon>
        <taxon>Pentapetalae</taxon>
        <taxon>asterids</taxon>
        <taxon>campanulids</taxon>
        <taxon>Escalloniales</taxon>
        <taxon>Escalloniaceae</taxon>
        <taxon>Escallonia</taxon>
    </lineage>
</organism>
<dbReference type="AlphaFoldDB" id="A0AA88WRQ6"/>
<gene>
    <name evidence="1" type="ORF">RJ639_035429</name>
</gene>
<accession>A0AA88WRQ6</accession>
<reference evidence="1" key="1">
    <citation type="submission" date="2022-12" db="EMBL/GenBank/DDBJ databases">
        <title>Draft genome assemblies for two species of Escallonia (Escalloniales).</title>
        <authorList>
            <person name="Chanderbali A."/>
            <person name="Dervinis C."/>
            <person name="Anghel I."/>
            <person name="Soltis D."/>
            <person name="Soltis P."/>
            <person name="Zapata F."/>
        </authorList>
    </citation>
    <scope>NUCLEOTIDE SEQUENCE</scope>
    <source>
        <strain evidence="1">UCBG64.0493</strain>
        <tissue evidence="1">Leaf</tissue>
    </source>
</reference>